<feature type="domain" description="Phospholipid/glycerol acyltransferase" evidence="1">
    <location>
        <begin position="105"/>
        <end position="227"/>
    </location>
</feature>
<proteinExistence type="predicted"/>
<dbReference type="AlphaFoldDB" id="A0A1I3XN71"/>
<dbReference type="SUPFAM" id="SSF69593">
    <property type="entry name" value="Glycerol-3-phosphate (1)-acyltransferase"/>
    <property type="match status" value="1"/>
</dbReference>
<evidence type="ECO:0000313" key="2">
    <source>
        <dbReference type="EMBL" id="SFK20992.1"/>
    </source>
</evidence>
<reference evidence="2 3" key="1">
    <citation type="submission" date="2016-10" db="EMBL/GenBank/DDBJ databases">
        <authorList>
            <person name="Varghese N."/>
            <person name="Submissions S."/>
        </authorList>
    </citation>
    <scope>NUCLEOTIDE SEQUENCE [LARGE SCALE GENOMIC DNA]</scope>
    <source>
        <strain evidence="2 3">DSM 21822</strain>
    </source>
</reference>
<dbReference type="SMART" id="SM00563">
    <property type="entry name" value="PlsC"/>
    <property type="match status" value="1"/>
</dbReference>
<accession>A0A1I3XN71</accession>
<protein>
    <submittedName>
        <fullName evidence="2">Hemolysin</fullName>
    </submittedName>
</protein>
<dbReference type="GO" id="GO:0016746">
    <property type="term" value="F:acyltransferase activity"/>
    <property type="evidence" value="ECO:0007669"/>
    <property type="project" value="InterPro"/>
</dbReference>
<dbReference type="EMBL" id="FOSL01000003">
    <property type="protein sequence ID" value="SFK20992.1"/>
    <property type="molecule type" value="Genomic_DNA"/>
</dbReference>
<dbReference type="Pfam" id="PF01553">
    <property type="entry name" value="Acyltransferase"/>
    <property type="match status" value="1"/>
</dbReference>
<gene>
    <name evidence="2" type="ORF">SAMN04488498_103388</name>
</gene>
<evidence type="ECO:0000259" key="1">
    <source>
        <dbReference type="SMART" id="SM00563"/>
    </source>
</evidence>
<dbReference type="OrthoDB" id="1113830at2"/>
<name>A0A1I3XN71_9HYPH</name>
<keyword evidence="3" id="KW-1185">Reference proteome</keyword>
<sequence length="311" mass="35044">MDSRTTLSSFTETLGARWFRGASVDVNSHIIDQMIAERSMQLSRHPLWPVMRPLLLRFLHYRQAVEMADDIAEMSGWDAMSYLSALLSLEVTVHGIENLPEKTGFILAPSHPTGIADGVAVFDMLKKVRPDMAIFANRDAQRVAPRFADLIIPVEWRQHEKSYAKSRETLELMARAFAAGRAIVLFPSGRIAYWHEGVLTERPWQTSLVSLARRYRYPVVPARITARNSGLFYFLSKYSTELRDMTVFHELLNKKGRAFSITIGKSIPAEALEGEPADVTARLQQHTVHGLAGDPDATFIPETIPVERSLP</sequence>
<dbReference type="InterPro" id="IPR002123">
    <property type="entry name" value="Plipid/glycerol_acylTrfase"/>
</dbReference>
<evidence type="ECO:0000313" key="3">
    <source>
        <dbReference type="Proteomes" id="UP000323300"/>
    </source>
</evidence>
<organism evidence="2 3">
    <name type="scientific">Neomesorhizobium albiziae</name>
    <dbReference type="NCBI Taxonomy" id="335020"/>
    <lineage>
        <taxon>Bacteria</taxon>
        <taxon>Pseudomonadati</taxon>
        <taxon>Pseudomonadota</taxon>
        <taxon>Alphaproteobacteria</taxon>
        <taxon>Hyphomicrobiales</taxon>
        <taxon>Phyllobacteriaceae</taxon>
        <taxon>Neomesorhizobium</taxon>
    </lineage>
</organism>
<dbReference type="Proteomes" id="UP000323300">
    <property type="component" value="Unassembled WGS sequence"/>
</dbReference>